<dbReference type="InterPro" id="IPR009317">
    <property type="entry name" value="ChaB"/>
</dbReference>
<organism evidence="1 2">
    <name type="scientific">Candidatus Methylocalor cossyra</name>
    <dbReference type="NCBI Taxonomy" id="3108543"/>
    <lineage>
        <taxon>Bacteria</taxon>
        <taxon>Pseudomonadati</taxon>
        <taxon>Pseudomonadota</taxon>
        <taxon>Gammaproteobacteria</taxon>
        <taxon>Methylococcales</taxon>
        <taxon>Methylococcaceae</taxon>
        <taxon>Candidatus Methylocalor</taxon>
    </lineage>
</organism>
<dbReference type="Gene3D" id="1.10.1740.70">
    <property type="entry name" value="ChaB"/>
    <property type="match status" value="1"/>
</dbReference>
<reference evidence="1 2" key="1">
    <citation type="submission" date="2024-04" db="EMBL/GenBank/DDBJ databases">
        <authorList>
            <person name="Cremers G."/>
        </authorList>
    </citation>
    <scope>NUCLEOTIDE SEQUENCE [LARGE SCALE GENOMIC DNA]</scope>
    <source>
        <strain evidence="1">MeCH1-AG</strain>
    </source>
</reference>
<sequence length="77" mass="9184">MPYRSRDELPDLVRELLPEHAQEIYREAFNNAFDQYADPAERRGHASREETAHKVAWAAVKREYEKRGDRWVPKSSR</sequence>
<name>A0ABP1C9X8_9GAMM</name>
<keyword evidence="2" id="KW-1185">Reference proteome</keyword>
<dbReference type="Proteomes" id="UP001497493">
    <property type="component" value="Chromosome"/>
</dbReference>
<dbReference type="Pfam" id="PF06150">
    <property type="entry name" value="ChaB"/>
    <property type="match status" value="1"/>
</dbReference>
<dbReference type="EMBL" id="OZ026884">
    <property type="protein sequence ID" value="CAL1241037.1"/>
    <property type="molecule type" value="Genomic_DNA"/>
</dbReference>
<accession>A0ABP1C9X8</accession>
<evidence type="ECO:0000313" key="2">
    <source>
        <dbReference type="Proteomes" id="UP001497493"/>
    </source>
</evidence>
<protein>
    <submittedName>
        <fullName evidence="1">Cation transport regulator ChaB</fullName>
    </submittedName>
</protein>
<gene>
    <name evidence="1" type="primary">chaB</name>
    <name evidence="1" type="ORF">MECH1_V1_2261</name>
</gene>
<dbReference type="SUPFAM" id="SSF140376">
    <property type="entry name" value="ChaB-like"/>
    <property type="match status" value="1"/>
</dbReference>
<dbReference type="InterPro" id="IPR037205">
    <property type="entry name" value="ChaB_sf"/>
</dbReference>
<evidence type="ECO:0000313" key="1">
    <source>
        <dbReference type="EMBL" id="CAL1241037.1"/>
    </source>
</evidence>
<dbReference type="RefSeq" id="WP_348757572.1">
    <property type="nucleotide sequence ID" value="NZ_OZ026884.1"/>
</dbReference>
<proteinExistence type="predicted"/>